<dbReference type="Proteomes" id="UP001164746">
    <property type="component" value="Chromosome 4"/>
</dbReference>
<keyword evidence="2 4" id="KW-0479">Metal-binding</keyword>
<name>A0ABY7E9G4_MYAAR</name>
<dbReference type="SUPFAM" id="SSF68906">
    <property type="entry name" value="SAP domain"/>
    <property type="match status" value="1"/>
</dbReference>
<evidence type="ECO:0000256" key="1">
    <source>
        <dbReference type="ARBA" id="ARBA00004202"/>
    </source>
</evidence>
<dbReference type="PROSITE" id="PS50089">
    <property type="entry name" value="ZF_RING_2"/>
    <property type="match status" value="1"/>
</dbReference>
<keyword evidence="8" id="KW-1185">Reference proteome</keyword>
<feature type="region of interest" description="Disordered" evidence="5">
    <location>
        <begin position="163"/>
        <end position="226"/>
    </location>
</feature>
<dbReference type="SMART" id="SM00184">
    <property type="entry name" value="RING"/>
    <property type="match status" value="2"/>
</dbReference>
<evidence type="ECO:0000313" key="8">
    <source>
        <dbReference type="Proteomes" id="UP001164746"/>
    </source>
</evidence>
<dbReference type="InterPro" id="IPR055111">
    <property type="entry name" value="RNF34_RFFL_HeH"/>
</dbReference>
<dbReference type="Pfam" id="PF13920">
    <property type="entry name" value="zf-C3HC4_3"/>
    <property type="match status" value="1"/>
</dbReference>
<sequence length="343" mass="38168">MGKAQSKSSRGRKPLYRKDKDCLNIPKEGQMGAGVVKLEQDGTQTRFHINPGRANQHMATSSAGGQCQGCDAVLPQIVKKMVCKDCGRTFCNNCSLQHGHEHQCKKCNILLCGHFTRSQLLQWKVKDLKCLLTKQSVNTSKCKEKSDLIDLIFSYFGNTSDGYQSDENNTSRNTVPDVDGGTLPRSTSFPETSSSEVGDGTSVDTETPRPTHQPEPASAVNTPTTQLDQIQSEEEIDSLNNRALKRLLVNNFVDFKGCRERSELLQRVKRLWNENQVNKKKADGERGGVDNEYEICKICMDAAIDCVLLECGHMVSCTKCGKQLSECPICRQFVVRAVHTFRA</sequence>
<evidence type="ECO:0000313" key="7">
    <source>
        <dbReference type="EMBL" id="WAR03791.1"/>
    </source>
</evidence>
<comment type="subcellular location">
    <subcellularLocation>
        <location evidence="1">Cell membrane</location>
        <topology evidence="1">Peripheral membrane protein</topology>
    </subcellularLocation>
</comment>
<dbReference type="InterPro" id="IPR001841">
    <property type="entry name" value="Znf_RING"/>
</dbReference>
<dbReference type="CDD" id="cd16500">
    <property type="entry name" value="RING-HC_CARP"/>
    <property type="match status" value="1"/>
</dbReference>
<feature type="domain" description="RING-type" evidence="6">
    <location>
        <begin position="296"/>
        <end position="331"/>
    </location>
</feature>
<reference evidence="7" key="1">
    <citation type="submission" date="2022-11" db="EMBL/GenBank/DDBJ databases">
        <title>Centuries of genome instability and evolution in soft-shell clam transmissible cancer (bioRxiv).</title>
        <authorList>
            <person name="Hart S.F.M."/>
            <person name="Yonemitsu M.A."/>
            <person name="Giersch R.M."/>
            <person name="Beal B.F."/>
            <person name="Arriagada G."/>
            <person name="Davis B.W."/>
            <person name="Ostrander E.A."/>
            <person name="Goff S.P."/>
            <person name="Metzger M.J."/>
        </authorList>
    </citation>
    <scope>NUCLEOTIDE SEQUENCE</scope>
    <source>
        <strain evidence="7">MELC-2E11</strain>
        <tissue evidence="7">Siphon/mantle</tissue>
    </source>
</reference>
<dbReference type="Pfam" id="PF22968">
    <property type="entry name" value="RNF34L-like_3rd"/>
    <property type="match status" value="1"/>
</dbReference>
<feature type="compositionally biased region" description="Polar residues" evidence="5">
    <location>
        <begin position="184"/>
        <end position="210"/>
    </location>
</feature>
<evidence type="ECO:0000256" key="5">
    <source>
        <dbReference type="SAM" id="MobiDB-lite"/>
    </source>
</evidence>
<proteinExistence type="predicted"/>
<dbReference type="Pfam" id="PF23632">
    <property type="entry name" value="SAP_RNF34_RFFL"/>
    <property type="match status" value="1"/>
</dbReference>
<evidence type="ECO:0000256" key="3">
    <source>
        <dbReference type="ARBA" id="ARBA00022833"/>
    </source>
</evidence>
<dbReference type="Gene3D" id="1.10.720.140">
    <property type="match status" value="1"/>
</dbReference>
<evidence type="ECO:0000256" key="2">
    <source>
        <dbReference type="ARBA" id="ARBA00022771"/>
    </source>
</evidence>
<evidence type="ECO:0000256" key="4">
    <source>
        <dbReference type="PROSITE-ProRule" id="PRU00175"/>
    </source>
</evidence>
<dbReference type="Gene3D" id="3.30.40.10">
    <property type="entry name" value="Zinc/RING finger domain, C3HC4 (zinc finger)"/>
    <property type="match status" value="1"/>
</dbReference>
<protein>
    <submittedName>
        <fullName evidence="7">RNF34-like protein</fullName>
    </submittedName>
</protein>
<gene>
    <name evidence="7" type="ORF">MAR_010349</name>
</gene>
<keyword evidence="2 4" id="KW-0863">Zinc-finger</keyword>
<dbReference type="PANTHER" id="PTHR14879">
    <property type="entry name" value="CASPASE REGULATOR, RING FINGER DOMAIN-CONTAINING"/>
    <property type="match status" value="1"/>
</dbReference>
<evidence type="ECO:0000259" key="6">
    <source>
        <dbReference type="PROSITE" id="PS50089"/>
    </source>
</evidence>
<accession>A0ABY7E9G4</accession>
<dbReference type="InterPro" id="IPR011011">
    <property type="entry name" value="Znf_FYVE_PHD"/>
</dbReference>
<dbReference type="SUPFAM" id="SSF57850">
    <property type="entry name" value="RING/U-box"/>
    <property type="match status" value="1"/>
</dbReference>
<organism evidence="7 8">
    <name type="scientific">Mya arenaria</name>
    <name type="common">Soft-shell clam</name>
    <dbReference type="NCBI Taxonomy" id="6604"/>
    <lineage>
        <taxon>Eukaryota</taxon>
        <taxon>Metazoa</taxon>
        <taxon>Spiralia</taxon>
        <taxon>Lophotrochozoa</taxon>
        <taxon>Mollusca</taxon>
        <taxon>Bivalvia</taxon>
        <taxon>Autobranchia</taxon>
        <taxon>Heteroconchia</taxon>
        <taxon>Euheterodonta</taxon>
        <taxon>Imparidentia</taxon>
        <taxon>Neoheterodontei</taxon>
        <taxon>Myida</taxon>
        <taxon>Myoidea</taxon>
        <taxon>Myidae</taxon>
        <taxon>Mya</taxon>
    </lineage>
</organism>
<dbReference type="InterPro" id="IPR013083">
    <property type="entry name" value="Znf_RING/FYVE/PHD"/>
</dbReference>
<dbReference type="InterPro" id="IPR051728">
    <property type="entry name" value="RING-FYVE_E3_ubiquitin-ligase"/>
</dbReference>
<dbReference type="EMBL" id="CP111015">
    <property type="protein sequence ID" value="WAR03791.1"/>
    <property type="molecule type" value="Genomic_DNA"/>
</dbReference>
<keyword evidence="3" id="KW-0862">Zinc</keyword>
<feature type="compositionally biased region" description="Polar residues" evidence="5">
    <location>
        <begin position="163"/>
        <end position="174"/>
    </location>
</feature>
<dbReference type="InterPro" id="IPR057299">
    <property type="entry name" value="RNF34_RFFL_SAP"/>
</dbReference>
<dbReference type="PANTHER" id="PTHR14879:SF15">
    <property type="entry name" value="E3 UBIQUITIN-PROTEIN LIGASE RIFIFYLIN-LIKE PROTEIN"/>
    <property type="match status" value="1"/>
</dbReference>
<dbReference type="SUPFAM" id="SSF57903">
    <property type="entry name" value="FYVE/PHD zinc finger"/>
    <property type="match status" value="1"/>
</dbReference>
<dbReference type="InterPro" id="IPR036361">
    <property type="entry name" value="SAP_dom_sf"/>
</dbReference>